<keyword evidence="7" id="KW-0378">Hydrolase</keyword>
<dbReference type="GO" id="GO:0005634">
    <property type="term" value="C:nucleus"/>
    <property type="evidence" value="ECO:0007669"/>
    <property type="project" value="UniProtKB-SubCell"/>
</dbReference>
<keyword evidence="5" id="KW-0479">Metal-binding</keyword>
<dbReference type="SUPFAM" id="SSF47807">
    <property type="entry name" value="5' to 3' exonuclease, C-terminal subdomain"/>
    <property type="match status" value="1"/>
</dbReference>
<evidence type="ECO:0000256" key="2">
    <source>
        <dbReference type="ARBA" id="ARBA00004123"/>
    </source>
</evidence>
<feature type="domain" description="XPG N-terminal" evidence="15">
    <location>
        <begin position="1"/>
        <end position="95"/>
    </location>
</feature>
<dbReference type="FunFam" id="3.40.50.1010:FF:000002">
    <property type="entry name" value="Exonuclease 1, putative"/>
    <property type="match status" value="1"/>
</dbReference>
<dbReference type="GO" id="GO:0035312">
    <property type="term" value="F:5'-3' DNA exonuclease activity"/>
    <property type="evidence" value="ECO:0007669"/>
    <property type="project" value="InterPro"/>
</dbReference>
<dbReference type="AlphaFoldDB" id="A0A3N4HQH1"/>
<evidence type="ECO:0000256" key="12">
    <source>
        <dbReference type="ARBA" id="ARBA00023204"/>
    </source>
</evidence>
<dbReference type="Gene3D" id="3.40.50.1010">
    <property type="entry name" value="5'-nuclease"/>
    <property type="match status" value="1"/>
</dbReference>
<dbReference type="Pfam" id="PF00752">
    <property type="entry name" value="XPG_N"/>
    <property type="match status" value="1"/>
</dbReference>
<protein>
    <submittedName>
        <fullName evidence="16">PIN domain-like protein</fullName>
    </submittedName>
</protein>
<organism evidence="16 17">
    <name type="scientific">Ascobolus immersus RN42</name>
    <dbReference type="NCBI Taxonomy" id="1160509"/>
    <lineage>
        <taxon>Eukaryota</taxon>
        <taxon>Fungi</taxon>
        <taxon>Dikarya</taxon>
        <taxon>Ascomycota</taxon>
        <taxon>Pezizomycotina</taxon>
        <taxon>Pezizomycetes</taxon>
        <taxon>Pezizales</taxon>
        <taxon>Ascobolaceae</taxon>
        <taxon>Ascobolus</taxon>
    </lineage>
</organism>
<dbReference type="SMART" id="SM00279">
    <property type="entry name" value="HhH2"/>
    <property type="match status" value="1"/>
</dbReference>
<dbReference type="SUPFAM" id="SSF88723">
    <property type="entry name" value="PIN domain-like"/>
    <property type="match status" value="1"/>
</dbReference>
<dbReference type="STRING" id="1160509.A0A3N4HQH1"/>
<dbReference type="InterPro" id="IPR006086">
    <property type="entry name" value="XPG-I_dom"/>
</dbReference>
<keyword evidence="17" id="KW-1185">Reference proteome</keyword>
<gene>
    <name evidence="16" type="ORF">BJ508DRAFT_213897</name>
</gene>
<dbReference type="Gene3D" id="1.10.150.20">
    <property type="entry name" value="5' to 3' exonuclease, C-terminal subdomain"/>
    <property type="match status" value="1"/>
</dbReference>
<dbReference type="InterPro" id="IPR044752">
    <property type="entry name" value="PIN-like_EXO1"/>
</dbReference>
<evidence type="ECO:0000256" key="1">
    <source>
        <dbReference type="ARBA" id="ARBA00001946"/>
    </source>
</evidence>
<dbReference type="InterPro" id="IPR037315">
    <property type="entry name" value="EXO1_H3TH"/>
</dbReference>
<dbReference type="Proteomes" id="UP000275078">
    <property type="component" value="Unassembled WGS sequence"/>
</dbReference>
<dbReference type="InterPro" id="IPR008918">
    <property type="entry name" value="HhH2"/>
</dbReference>
<evidence type="ECO:0000256" key="13">
    <source>
        <dbReference type="ARBA" id="ARBA00023242"/>
    </source>
</evidence>
<evidence type="ECO:0000259" key="14">
    <source>
        <dbReference type="SMART" id="SM00484"/>
    </source>
</evidence>
<evidence type="ECO:0000313" key="16">
    <source>
        <dbReference type="EMBL" id="RPA76072.1"/>
    </source>
</evidence>
<keyword evidence="11" id="KW-0238">DNA-binding</keyword>
<dbReference type="PANTHER" id="PTHR11081">
    <property type="entry name" value="FLAP ENDONUCLEASE FAMILY MEMBER"/>
    <property type="match status" value="1"/>
</dbReference>
<dbReference type="GO" id="GO:0006281">
    <property type="term" value="P:DNA repair"/>
    <property type="evidence" value="ECO:0007669"/>
    <property type="project" value="UniProtKB-KW"/>
</dbReference>
<evidence type="ECO:0000256" key="7">
    <source>
        <dbReference type="ARBA" id="ARBA00022801"/>
    </source>
</evidence>
<dbReference type="GO" id="GO:0003677">
    <property type="term" value="F:DNA binding"/>
    <property type="evidence" value="ECO:0007669"/>
    <property type="project" value="UniProtKB-KW"/>
</dbReference>
<dbReference type="PROSITE" id="PS00841">
    <property type="entry name" value="XPG_1"/>
    <property type="match status" value="1"/>
</dbReference>
<dbReference type="InterPro" id="IPR036279">
    <property type="entry name" value="5-3_exonuclease_C_sf"/>
</dbReference>
<evidence type="ECO:0000313" key="17">
    <source>
        <dbReference type="Proteomes" id="UP000275078"/>
    </source>
</evidence>
<dbReference type="FunFam" id="1.10.150.20:FF:000011">
    <property type="entry name" value="exonuclease 1"/>
    <property type="match status" value="1"/>
</dbReference>
<comment type="cofactor">
    <cofactor evidence="1">
        <name>Mg(2+)</name>
        <dbReference type="ChEBI" id="CHEBI:18420"/>
    </cofactor>
</comment>
<dbReference type="PRINTS" id="PR00853">
    <property type="entry name" value="XPGRADSUPER"/>
</dbReference>
<dbReference type="Pfam" id="PF00867">
    <property type="entry name" value="XPG_I"/>
    <property type="match status" value="1"/>
</dbReference>
<dbReference type="InterPro" id="IPR019974">
    <property type="entry name" value="XPG_CS"/>
</dbReference>
<dbReference type="CDD" id="cd09908">
    <property type="entry name" value="H3TH_EXO1"/>
    <property type="match status" value="1"/>
</dbReference>
<keyword evidence="9" id="KW-0460">Magnesium</keyword>
<comment type="similarity">
    <text evidence="3">Belongs to the XPG/RAD2 endonuclease family. EXO1 subfamily.</text>
</comment>
<evidence type="ECO:0000256" key="3">
    <source>
        <dbReference type="ARBA" id="ARBA00010563"/>
    </source>
</evidence>
<keyword evidence="10" id="KW-0267">Excision nuclease</keyword>
<dbReference type="GO" id="GO:0017108">
    <property type="term" value="F:5'-flap endonuclease activity"/>
    <property type="evidence" value="ECO:0007669"/>
    <property type="project" value="TreeGrafter"/>
</dbReference>
<keyword evidence="4" id="KW-0540">Nuclease</keyword>
<evidence type="ECO:0000256" key="8">
    <source>
        <dbReference type="ARBA" id="ARBA00022839"/>
    </source>
</evidence>
<evidence type="ECO:0000256" key="5">
    <source>
        <dbReference type="ARBA" id="ARBA00022723"/>
    </source>
</evidence>
<name>A0A3N4HQH1_ASCIM</name>
<accession>A0A3N4HQH1</accession>
<sequence>GLIPLLKSIHRQRHIKDFSGQTVGIDAYGWLHRGAIACAIDLALGKPTQKYVDFCMHRVRMLLHFGVTPYLVFDGDYLPSKASTELAREARREETRKLGLDLLAQKKTSEAYTELRKAIDVTPTMAAHVIAACRALNVQCVVAPYEADAQLYYMERTGIISGIISEDSDLLVFGAKSLITKLGEYGDCVEINRADFASNKDVSLAGWSNEEFRMMAILSGCDYLENIPNIGLRTAYGLVRKHKTIDRIIKVLRFDGKYSVPTEYEIQFEKAETTFRHQRVWCPVKEQMVMCNDAEEGALTSEQLVYIGPELEHTVARSVAEGKMDPITKTPIVLDGPLVKVSLPEFEAGSLLTWI</sequence>
<evidence type="ECO:0000259" key="15">
    <source>
        <dbReference type="SMART" id="SM00485"/>
    </source>
</evidence>
<keyword evidence="6" id="KW-0227">DNA damage</keyword>
<evidence type="ECO:0000256" key="6">
    <source>
        <dbReference type="ARBA" id="ARBA00022763"/>
    </source>
</evidence>
<keyword evidence="12" id="KW-0234">DNA repair</keyword>
<evidence type="ECO:0000256" key="11">
    <source>
        <dbReference type="ARBA" id="ARBA00023125"/>
    </source>
</evidence>
<dbReference type="InterPro" id="IPR006085">
    <property type="entry name" value="XPG_DNA_repair_N"/>
</dbReference>
<evidence type="ECO:0000256" key="10">
    <source>
        <dbReference type="ARBA" id="ARBA00022881"/>
    </source>
</evidence>
<comment type="subcellular location">
    <subcellularLocation>
        <location evidence="2">Nucleus</location>
    </subcellularLocation>
</comment>
<reference evidence="16 17" key="1">
    <citation type="journal article" date="2018" name="Nat. Ecol. Evol.">
        <title>Pezizomycetes genomes reveal the molecular basis of ectomycorrhizal truffle lifestyle.</title>
        <authorList>
            <person name="Murat C."/>
            <person name="Payen T."/>
            <person name="Noel B."/>
            <person name="Kuo A."/>
            <person name="Morin E."/>
            <person name="Chen J."/>
            <person name="Kohler A."/>
            <person name="Krizsan K."/>
            <person name="Balestrini R."/>
            <person name="Da Silva C."/>
            <person name="Montanini B."/>
            <person name="Hainaut M."/>
            <person name="Levati E."/>
            <person name="Barry K.W."/>
            <person name="Belfiori B."/>
            <person name="Cichocki N."/>
            <person name="Clum A."/>
            <person name="Dockter R.B."/>
            <person name="Fauchery L."/>
            <person name="Guy J."/>
            <person name="Iotti M."/>
            <person name="Le Tacon F."/>
            <person name="Lindquist E.A."/>
            <person name="Lipzen A."/>
            <person name="Malagnac F."/>
            <person name="Mello A."/>
            <person name="Molinier V."/>
            <person name="Miyauchi S."/>
            <person name="Poulain J."/>
            <person name="Riccioni C."/>
            <person name="Rubini A."/>
            <person name="Sitrit Y."/>
            <person name="Splivallo R."/>
            <person name="Traeger S."/>
            <person name="Wang M."/>
            <person name="Zifcakova L."/>
            <person name="Wipf D."/>
            <person name="Zambonelli A."/>
            <person name="Paolocci F."/>
            <person name="Nowrousian M."/>
            <person name="Ottonello S."/>
            <person name="Baldrian P."/>
            <person name="Spatafora J.W."/>
            <person name="Henrissat B."/>
            <person name="Nagy L.G."/>
            <person name="Aury J.M."/>
            <person name="Wincker P."/>
            <person name="Grigoriev I.V."/>
            <person name="Bonfante P."/>
            <person name="Martin F.M."/>
        </authorList>
    </citation>
    <scope>NUCLEOTIDE SEQUENCE [LARGE SCALE GENOMIC DNA]</scope>
    <source>
        <strain evidence="16 17">RN42</strain>
    </source>
</reference>
<dbReference type="PANTHER" id="PTHR11081:SF65">
    <property type="entry name" value="DNA DAMAGE-INDUCIBLE PROTEIN DIN7-RELATED"/>
    <property type="match status" value="1"/>
</dbReference>
<dbReference type="SMART" id="SM00485">
    <property type="entry name" value="XPGN"/>
    <property type="match status" value="1"/>
</dbReference>
<dbReference type="OrthoDB" id="26491at2759"/>
<dbReference type="InterPro" id="IPR006084">
    <property type="entry name" value="XPG/Rad2"/>
</dbReference>
<dbReference type="CDD" id="cd09857">
    <property type="entry name" value="PIN_EXO1"/>
    <property type="match status" value="1"/>
</dbReference>
<dbReference type="GO" id="GO:0046872">
    <property type="term" value="F:metal ion binding"/>
    <property type="evidence" value="ECO:0007669"/>
    <property type="project" value="UniProtKB-KW"/>
</dbReference>
<dbReference type="SMART" id="SM00484">
    <property type="entry name" value="XPGI"/>
    <property type="match status" value="1"/>
</dbReference>
<proteinExistence type="inferred from homology"/>
<keyword evidence="8" id="KW-0269">Exonuclease</keyword>
<feature type="domain" description="XPG-I" evidence="14">
    <location>
        <begin position="134"/>
        <end position="204"/>
    </location>
</feature>
<feature type="non-terminal residue" evidence="16">
    <location>
        <position position="1"/>
    </location>
</feature>
<keyword evidence="13" id="KW-0539">Nucleus</keyword>
<dbReference type="InterPro" id="IPR029060">
    <property type="entry name" value="PIN-like_dom_sf"/>
</dbReference>
<evidence type="ECO:0000256" key="9">
    <source>
        <dbReference type="ARBA" id="ARBA00022842"/>
    </source>
</evidence>
<dbReference type="EMBL" id="ML119751">
    <property type="protein sequence ID" value="RPA76072.1"/>
    <property type="molecule type" value="Genomic_DNA"/>
</dbReference>
<evidence type="ECO:0000256" key="4">
    <source>
        <dbReference type="ARBA" id="ARBA00022722"/>
    </source>
</evidence>